<dbReference type="Proteomes" id="UP000199223">
    <property type="component" value="Unassembled WGS sequence"/>
</dbReference>
<dbReference type="GO" id="GO:0008198">
    <property type="term" value="F:ferrous iron binding"/>
    <property type="evidence" value="ECO:0007669"/>
    <property type="project" value="InterPro"/>
</dbReference>
<dbReference type="InterPro" id="IPR004360">
    <property type="entry name" value="Glyas_Fos-R_dOase_dom"/>
</dbReference>
<dbReference type="AlphaFoldDB" id="A0A1H6VST0"/>
<keyword evidence="11" id="KW-1185">Reference proteome</keyword>
<reference evidence="11" key="1">
    <citation type="submission" date="2016-10" db="EMBL/GenBank/DDBJ databases">
        <authorList>
            <person name="Varghese N."/>
            <person name="Submissions S."/>
        </authorList>
    </citation>
    <scope>NUCLEOTIDE SEQUENCE [LARGE SCALE GENOMIC DNA]</scope>
    <source>
        <strain evidence="11">CGMCC 1.10218</strain>
    </source>
</reference>
<accession>A0A1H6VST0</accession>
<evidence type="ECO:0000256" key="5">
    <source>
        <dbReference type="ARBA" id="ARBA00022964"/>
    </source>
</evidence>
<dbReference type="EMBL" id="FNZA01000003">
    <property type="protein sequence ID" value="SEJ03252.1"/>
    <property type="molecule type" value="Genomic_DNA"/>
</dbReference>
<feature type="domain" description="VOC" evidence="9">
    <location>
        <begin position="177"/>
        <end position="286"/>
    </location>
</feature>
<keyword evidence="3" id="KW-0479">Metal-binding</keyword>
<proteinExistence type="inferred from homology"/>
<comment type="similarity">
    <text evidence="2 8">Belongs to the extradiol ring-cleavage dioxygenase family.</text>
</comment>
<feature type="domain" description="VOC" evidence="9">
    <location>
        <begin position="11"/>
        <end position="125"/>
    </location>
</feature>
<gene>
    <name evidence="10" type="ORF">SAMN04488058_103149</name>
</gene>
<keyword evidence="6 8" id="KW-0560">Oxidoreductase</keyword>
<dbReference type="GO" id="GO:0051213">
    <property type="term" value="F:dioxygenase activity"/>
    <property type="evidence" value="ECO:0007669"/>
    <property type="project" value="UniProtKB-KW"/>
</dbReference>
<dbReference type="PANTHER" id="PTHR43279">
    <property type="entry name" value="CATECHOL-2,3-DIOXYGENASE"/>
    <property type="match status" value="1"/>
</dbReference>
<dbReference type="PANTHER" id="PTHR43279:SF1">
    <property type="entry name" value="CATECHOL-2,3-DIOXYGENASE"/>
    <property type="match status" value="1"/>
</dbReference>
<evidence type="ECO:0000313" key="11">
    <source>
        <dbReference type="Proteomes" id="UP000199223"/>
    </source>
</evidence>
<evidence type="ECO:0000256" key="3">
    <source>
        <dbReference type="ARBA" id="ARBA00022723"/>
    </source>
</evidence>
<dbReference type="RefSeq" id="WP_092263668.1">
    <property type="nucleotide sequence ID" value="NZ_FNZA01000003.1"/>
</dbReference>
<comment type="cofactor">
    <cofactor evidence="1 8">
        <name>Fe(2+)</name>
        <dbReference type="ChEBI" id="CHEBI:29033"/>
    </cofactor>
</comment>
<dbReference type="STRING" id="856736.SAMN04488058_103149"/>
<dbReference type="InterPro" id="IPR000486">
    <property type="entry name" value="Xdiol_ring_cleave_dOase_1/2"/>
</dbReference>
<name>A0A1H6VST0_9DEIO</name>
<protein>
    <submittedName>
        <fullName evidence="10">Catechol 2,3-dioxygenase</fullName>
    </submittedName>
</protein>
<dbReference type="PROSITE" id="PS51819">
    <property type="entry name" value="VOC"/>
    <property type="match status" value="2"/>
</dbReference>
<evidence type="ECO:0000256" key="2">
    <source>
        <dbReference type="ARBA" id="ARBA00008784"/>
    </source>
</evidence>
<evidence type="ECO:0000313" key="10">
    <source>
        <dbReference type="EMBL" id="SEJ03252.1"/>
    </source>
</evidence>
<keyword evidence="5 8" id="KW-0223">Dioxygenase</keyword>
<dbReference type="InterPro" id="IPR037523">
    <property type="entry name" value="VOC_core"/>
</dbReference>
<keyword evidence="4 8" id="KW-0058">Aromatic hydrocarbons catabolism</keyword>
<evidence type="ECO:0000256" key="4">
    <source>
        <dbReference type="ARBA" id="ARBA00022797"/>
    </source>
</evidence>
<dbReference type="SUPFAM" id="SSF54593">
    <property type="entry name" value="Glyoxalase/Bleomycin resistance protein/Dihydroxybiphenyl dioxygenase"/>
    <property type="match status" value="2"/>
</dbReference>
<dbReference type="CDD" id="cd07255">
    <property type="entry name" value="VOC_BsCatE_like_N"/>
    <property type="match status" value="1"/>
</dbReference>
<keyword evidence="7 8" id="KW-0408">Iron</keyword>
<evidence type="ECO:0000259" key="9">
    <source>
        <dbReference type="PROSITE" id="PS51819"/>
    </source>
</evidence>
<sequence length="286" mass="29978">MTAPQFSPTSHLGSVTLLARDLSGLAAFYERLLGLSAAPVAGGVTLSAHGTPLLEIQAAPELPRAPVSRPGLYHTAFLLPTRADLGRWVAHAAGLGVGLGSGDHLVSEAFYLQDPEGNGIEVYADRPRESWTWQNGEVKMDTLAVDVPGVLAEAGITVDALQRGAVGAYAGAPAGTTLGHVHLKVGSAAEAAQFYRGALGLDVVSHFPGAAFLSWGGYHHHVGLNEWHTRGQGRPTAPAAGLGGFEVRTPDLAPLRERGGWEDLGDTLRRSDPWGNVITVREAAQN</sequence>
<dbReference type="PROSITE" id="PS00082">
    <property type="entry name" value="EXTRADIOL_DIOXYGENAS"/>
    <property type="match status" value="1"/>
</dbReference>
<evidence type="ECO:0000256" key="1">
    <source>
        <dbReference type="ARBA" id="ARBA00001954"/>
    </source>
</evidence>
<dbReference type="Pfam" id="PF00903">
    <property type="entry name" value="Glyoxalase"/>
    <property type="match status" value="2"/>
</dbReference>
<dbReference type="Gene3D" id="3.10.180.10">
    <property type="entry name" value="2,3-Dihydroxybiphenyl 1,2-Dioxygenase, domain 1"/>
    <property type="match status" value="2"/>
</dbReference>
<dbReference type="InterPro" id="IPR029068">
    <property type="entry name" value="Glyas_Bleomycin-R_OHBP_Dase"/>
</dbReference>
<dbReference type="CDD" id="cd16359">
    <property type="entry name" value="VOC_BsCatE_like_C"/>
    <property type="match status" value="1"/>
</dbReference>
<evidence type="ECO:0000256" key="8">
    <source>
        <dbReference type="RuleBase" id="RU000683"/>
    </source>
</evidence>
<evidence type="ECO:0000256" key="6">
    <source>
        <dbReference type="ARBA" id="ARBA00023002"/>
    </source>
</evidence>
<evidence type="ECO:0000256" key="7">
    <source>
        <dbReference type="ARBA" id="ARBA00023004"/>
    </source>
</evidence>
<organism evidence="10 11">
    <name type="scientific">Deinococcus reticulitermitis</name>
    <dbReference type="NCBI Taxonomy" id="856736"/>
    <lineage>
        <taxon>Bacteria</taxon>
        <taxon>Thermotogati</taxon>
        <taxon>Deinococcota</taxon>
        <taxon>Deinococci</taxon>
        <taxon>Deinococcales</taxon>
        <taxon>Deinococcaceae</taxon>
        <taxon>Deinococcus</taxon>
    </lineage>
</organism>
<dbReference type="OrthoDB" id="9792626at2"/>